<evidence type="ECO:0000256" key="7">
    <source>
        <dbReference type="ARBA" id="ARBA00050019"/>
    </source>
</evidence>
<dbReference type="Proteomes" id="UP000182690">
    <property type="component" value="Unassembled WGS sequence"/>
</dbReference>
<evidence type="ECO:0000256" key="4">
    <source>
        <dbReference type="ARBA" id="ARBA00023444"/>
    </source>
</evidence>
<dbReference type="STRING" id="1079994.SAMN04488565_1153"/>
<reference evidence="8 9" key="1">
    <citation type="submission" date="2016-10" db="EMBL/GenBank/DDBJ databases">
        <authorList>
            <person name="de Groot N.N."/>
        </authorList>
    </citation>
    <scope>NUCLEOTIDE SEQUENCE [LARGE SCALE GENOMIC DNA]</scope>
    <source>
        <strain evidence="8 9">DSM 22788</strain>
    </source>
</reference>
<accession>A0A1H0YT91</accession>
<dbReference type="GO" id="GO:0046872">
    <property type="term" value="F:metal ion binding"/>
    <property type="evidence" value="ECO:0007669"/>
    <property type="project" value="UniProtKB-KW"/>
</dbReference>
<keyword evidence="2" id="KW-0479">Metal-binding</keyword>
<evidence type="ECO:0000256" key="5">
    <source>
        <dbReference type="ARBA" id="ARBA00049896"/>
    </source>
</evidence>
<evidence type="ECO:0000256" key="3">
    <source>
        <dbReference type="ARBA" id="ARBA00023004"/>
    </source>
</evidence>
<dbReference type="InterPro" id="IPR010644">
    <property type="entry name" value="ChdC/CLD"/>
</dbReference>
<dbReference type="Pfam" id="PF06778">
    <property type="entry name" value="Chlor_dismutase"/>
    <property type="match status" value="1"/>
</dbReference>
<keyword evidence="3" id="KW-0408">Iron</keyword>
<proteinExistence type="predicted"/>
<name>A0A1H0YT91_9MICO</name>
<dbReference type="OrthoDB" id="9773646at2"/>
<dbReference type="EC" id="1.3.98.5" evidence="7"/>
<gene>
    <name evidence="8" type="ORF">SAMN04488565_1153</name>
</gene>
<comment type="cofactor">
    <cofactor evidence="6">
        <name>Fe-coproporphyrin III</name>
        <dbReference type="ChEBI" id="CHEBI:68438"/>
    </cofactor>
</comment>
<comment type="catalytic activity">
    <reaction evidence="5">
        <text>Fe-coproporphyrin III + 2 H2O2 + 2 H(+) = heme b + 2 CO2 + 4 H2O</text>
        <dbReference type="Rhea" id="RHEA:56516"/>
        <dbReference type="ChEBI" id="CHEBI:15377"/>
        <dbReference type="ChEBI" id="CHEBI:15378"/>
        <dbReference type="ChEBI" id="CHEBI:16240"/>
        <dbReference type="ChEBI" id="CHEBI:16526"/>
        <dbReference type="ChEBI" id="CHEBI:60344"/>
        <dbReference type="ChEBI" id="CHEBI:68438"/>
        <dbReference type="EC" id="1.3.98.5"/>
    </reaction>
    <physiologicalReaction direction="left-to-right" evidence="5">
        <dbReference type="Rhea" id="RHEA:56517"/>
    </physiologicalReaction>
</comment>
<evidence type="ECO:0000313" key="8">
    <source>
        <dbReference type="EMBL" id="SDQ18131.1"/>
    </source>
</evidence>
<sequence>MSAPEIDPATIPSEALESGVPEQTFSLFAAFRVSSSHPVVLDGRDVPGSVRELEDVSREIEDEGVVVRGWYDASGVRSDADVLVWLQGAAPEDLQWSLRQLRRTAIVQPLIRTWSALGLVVDAPEAGEAPKQWLAVRGSAERPGFANTASAVSVQAAASCGIGDADWIVTHEADALASIIDHLRDAGGTGADATGGGIAGRLIDPAEMIEVLQ</sequence>
<dbReference type="EMBL" id="FNKB01000001">
    <property type="protein sequence ID" value="SDQ18131.1"/>
    <property type="molecule type" value="Genomic_DNA"/>
</dbReference>
<organism evidence="8 9">
    <name type="scientific">Leucobacter chromiiresistens</name>
    <dbReference type="NCBI Taxonomy" id="1079994"/>
    <lineage>
        <taxon>Bacteria</taxon>
        <taxon>Bacillati</taxon>
        <taxon>Actinomycetota</taxon>
        <taxon>Actinomycetes</taxon>
        <taxon>Micrococcales</taxon>
        <taxon>Microbacteriaceae</taxon>
        <taxon>Leucobacter</taxon>
    </lineage>
</organism>
<evidence type="ECO:0000256" key="6">
    <source>
        <dbReference type="ARBA" id="ARBA00049935"/>
    </source>
</evidence>
<dbReference type="RefSeq" id="WP_010155036.1">
    <property type="nucleotide sequence ID" value="NZ_FNKB01000001.1"/>
</dbReference>
<dbReference type="GO" id="GO:0016491">
    <property type="term" value="F:oxidoreductase activity"/>
    <property type="evidence" value="ECO:0007669"/>
    <property type="project" value="InterPro"/>
</dbReference>
<protein>
    <recommendedName>
        <fullName evidence="7">hydrogen peroxide-dependent heme synthase</fullName>
        <ecNumber evidence="7">1.3.98.5</ecNumber>
    </recommendedName>
</protein>
<dbReference type="GO" id="GO:0020037">
    <property type="term" value="F:heme binding"/>
    <property type="evidence" value="ECO:0007669"/>
    <property type="project" value="InterPro"/>
</dbReference>
<evidence type="ECO:0000256" key="2">
    <source>
        <dbReference type="ARBA" id="ARBA00022723"/>
    </source>
</evidence>
<dbReference type="AlphaFoldDB" id="A0A1H0YT91"/>
<evidence type="ECO:0000313" key="9">
    <source>
        <dbReference type="Proteomes" id="UP000182690"/>
    </source>
</evidence>
<keyword evidence="1" id="KW-0349">Heme</keyword>
<evidence type="ECO:0000256" key="1">
    <source>
        <dbReference type="ARBA" id="ARBA00022617"/>
    </source>
</evidence>
<dbReference type="SUPFAM" id="SSF54909">
    <property type="entry name" value="Dimeric alpha+beta barrel"/>
    <property type="match status" value="1"/>
</dbReference>
<dbReference type="eggNOG" id="COG3253">
    <property type="taxonomic scope" value="Bacteria"/>
</dbReference>
<dbReference type="InterPro" id="IPR011008">
    <property type="entry name" value="Dimeric_a/b-barrel"/>
</dbReference>
<comment type="pathway">
    <text evidence="4">Porphyrin-containing compound metabolism.</text>
</comment>